<feature type="compositionally biased region" description="Gly residues" evidence="1">
    <location>
        <begin position="54"/>
        <end position="77"/>
    </location>
</feature>
<evidence type="ECO:0000313" key="3">
    <source>
        <dbReference type="Proteomes" id="UP001438707"/>
    </source>
</evidence>
<gene>
    <name evidence="2" type="ORF">WJX74_004810</name>
</gene>
<protein>
    <submittedName>
        <fullName evidence="2">Uncharacterized protein</fullName>
    </submittedName>
</protein>
<evidence type="ECO:0000256" key="1">
    <source>
        <dbReference type="SAM" id="MobiDB-lite"/>
    </source>
</evidence>
<dbReference type="AlphaFoldDB" id="A0AAW1Q1S3"/>
<keyword evidence="3" id="KW-1185">Reference proteome</keyword>
<dbReference type="Proteomes" id="UP001438707">
    <property type="component" value="Unassembled WGS sequence"/>
</dbReference>
<name>A0AAW1Q1S3_9CHLO</name>
<feature type="region of interest" description="Disordered" evidence="1">
    <location>
        <begin position="38"/>
        <end position="83"/>
    </location>
</feature>
<reference evidence="2 3" key="1">
    <citation type="journal article" date="2024" name="Nat. Commun.">
        <title>Phylogenomics reveals the evolutionary origins of lichenization in chlorophyte algae.</title>
        <authorList>
            <person name="Puginier C."/>
            <person name="Libourel C."/>
            <person name="Otte J."/>
            <person name="Skaloud P."/>
            <person name="Haon M."/>
            <person name="Grisel S."/>
            <person name="Petersen M."/>
            <person name="Berrin J.G."/>
            <person name="Delaux P.M."/>
            <person name="Dal Grande F."/>
            <person name="Keller J."/>
        </authorList>
    </citation>
    <scope>NUCLEOTIDE SEQUENCE [LARGE SCALE GENOMIC DNA]</scope>
    <source>
        <strain evidence="2 3">SAG 2145</strain>
    </source>
</reference>
<proteinExistence type="predicted"/>
<accession>A0AAW1Q1S3</accession>
<dbReference type="EMBL" id="JALJOS010000084">
    <property type="protein sequence ID" value="KAK9816243.1"/>
    <property type="molecule type" value="Genomic_DNA"/>
</dbReference>
<sequence length="83" mass="7768">MGRAETQAAFHTRGLLDIATVNPSVTLDPSVTALNYAQGGDGGDGGDAYNLGSVTGGNGSSGGSATGSQGGPAGNGGDATING</sequence>
<comment type="caution">
    <text evidence="2">The sequence shown here is derived from an EMBL/GenBank/DDBJ whole genome shotgun (WGS) entry which is preliminary data.</text>
</comment>
<organism evidence="2 3">
    <name type="scientific">Apatococcus lobatus</name>
    <dbReference type="NCBI Taxonomy" id="904363"/>
    <lineage>
        <taxon>Eukaryota</taxon>
        <taxon>Viridiplantae</taxon>
        <taxon>Chlorophyta</taxon>
        <taxon>core chlorophytes</taxon>
        <taxon>Trebouxiophyceae</taxon>
        <taxon>Chlorellales</taxon>
        <taxon>Chlorellaceae</taxon>
        <taxon>Apatococcus</taxon>
    </lineage>
</organism>
<evidence type="ECO:0000313" key="2">
    <source>
        <dbReference type="EMBL" id="KAK9816243.1"/>
    </source>
</evidence>